<organism evidence="3 4">
    <name type="scientific">Gimesia fumaroli</name>
    <dbReference type="NCBI Taxonomy" id="2527976"/>
    <lineage>
        <taxon>Bacteria</taxon>
        <taxon>Pseudomonadati</taxon>
        <taxon>Planctomycetota</taxon>
        <taxon>Planctomycetia</taxon>
        <taxon>Planctomycetales</taxon>
        <taxon>Planctomycetaceae</taxon>
        <taxon>Gimesia</taxon>
    </lineage>
</organism>
<keyword evidence="4" id="KW-1185">Reference proteome</keyword>
<reference evidence="3 4" key="1">
    <citation type="submission" date="2019-03" db="EMBL/GenBank/DDBJ databases">
        <title>Deep-cultivation of Planctomycetes and their phenomic and genomic characterization uncovers novel biology.</title>
        <authorList>
            <person name="Wiegand S."/>
            <person name="Jogler M."/>
            <person name="Boedeker C."/>
            <person name="Pinto D."/>
            <person name="Vollmers J."/>
            <person name="Rivas-Marin E."/>
            <person name="Kohn T."/>
            <person name="Peeters S.H."/>
            <person name="Heuer A."/>
            <person name="Rast P."/>
            <person name="Oberbeckmann S."/>
            <person name="Bunk B."/>
            <person name="Jeske O."/>
            <person name="Meyerdierks A."/>
            <person name="Storesund J.E."/>
            <person name="Kallscheuer N."/>
            <person name="Luecker S."/>
            <person name="Lage O.M."/>
            <person name="Pohl T."/>
            <person name="Merkel B.J."/>
            <person name="Hornburger P."/>
            <person name="Mueller R.-W."/>
            <person name="Bruemmer F."/>
            <person name="Labrenz M."/>
            <person name="Spormann A.M."/>
            <person name="Op den Camp H."/>
            <person name="Overmann J."/>
            <person name="Amann R."/>
            <person name="Jetten M.S.M."/>
            <person name="Mascher T."/>
            <person name="Medema M.H."/>
            <person name="Devos D.P."/>
            <person name="Kaster A.-K."/>
            <person name="Ovreas L."/>
            <person name="Rohde M."/>
            <person name="Galperin M.Y."/>
            <person name="Jogler C."/>
        </authorList>
    </citation>
    <scope>NUCLEOTIDE SEQUENCE [LARGE SCALE GENOMIC DNA]</scope>
    <source>
        <strain evidence="3 4">Enr17</strain>
    </source>
</reference>
<feature type="chain" id="PRO_5021948832" evidence="1">
    <location>
        <begin position="22"/>
        <end position="401"/>
    </location>
</feature>
<dbReference type="Proteomes" id="UP000318313">
    <property type="component" value="Chromosome"/>
</dbReference>
<dbReference type="SMART" id="SM00776">
    <property type="entry name" value="NPCBM"/>
    <property type="match status" value="1"/>
</dbReference>
<dbReference type="InterPro" id="IPR038637">
    <property type="entry name" value="NPCBM_sf"/>
</dbReference>
<protein>
    <submittedName>
        <fullName evidence="3">NPCBM/NEW2 domain protein</fullName>
    </submittedName>
</protein>
<evidence type="ECO:0000259" key="2">
    <source>
        <dbReference type="SMART" id="SM00776"/>
    </source>
</evidence>
<proteinExistence type="predicted"/>
<dbReference type="SUPFAM" id="SSF49785">
    <property type="entry name" value="Galactose-binding domain-like"/>
    <property type="match status" value="1"/>
</dbReference>
<dbReference type="InterPro" id="IPR013222">
    <property type="entry name" value="Glyco_hyd_98_carb-bd"/>
</dbReference>
<evidence type="ECO:0000256" key="1">
    <source>
        <dbReference type="SAM" id="SignalP"/>
    </source>
</evidence>
<sequence length="401" mass="44861" precursor="true">MRLSVLLFLICLLFCCRQQFVVGAVLDQADGTVLQGTLLQVDQNQFTFQTENGTRTVPATEIIRVTLGKRQANSPRGGLVILANDDRIHAEILRSEEESILVRLKSCPDTGEWKIPLETIQSVFFQWPAFGQSQVQLLQKVALLKKNSDLFYLKNGDYLEGEFLSFDKRTFRFESNAGETAVPRAGIAFFSFNPELINFPQPDQLRYRIELVDGTRLVVSSLKLTQDMISAKTLFGTVLQCKREQLASVTPLGGRGVPLSELEPTGYRFTPYFTKQWGWRPDRNVVAGPLRVGGREYVTGLGVHSATELRYSLDGKYAAFQTDVGIDDSTNGKGNADISIFVDQRVVFHHSIDGAEQQPATIVPRIDLSGARELVLKVDFGKNADIQDLVDWCRPVLILKK</sequence>
<dbReference type="Gene3D" id="2.60.120.1060">
    <property type="entry name" value="NPCBM/NEW2 domain"/>
    <property type="match status" value="1"/>
</dbReference>
<feature type="domain" description="Glycosyl hydrolase family 98 putative carbohydrate-binding module" evidence="2">
    <location>
        <begin position="253"/>
        <end position="399"/>
    </location>
</feature>
<dbReference type="AlphaFoldDB" id="A0A518IF35"/>
<gene>
    <name evidence="3" type="ORF">Enr17x_37380</name>
</gene>
<dbReference type="InterPro" id="IPR008979">
    <property type="entry name" value="Galactose-bd-like_sf"/>
</dbReference>
<dbReference type="Pfam" id="PF08305">
    <property type="entry name" value="NPCBM"/>
    <property type="match status" value="1"/>
</dbReference>
<feature type="signal peptide" evidence="1">
    <location>
        <begin position="1"/>
        <end position="21"/>
    </location>
</feature>
<evidence type="ECO:0000313" key="4">
    <source>
        <dbReference type="Proteomes" id="UP000318313"/>
    </source>
</evidence>
<dbReference type="KEGG" id="gfm:Enr17x_37380"/>
<keyword evidence="1" id="KW-0732">Signal</keyword>
<name>A0A518IF35_9PLAN</name>
<dbReference type="OrthoDB" id="272011at2"/>
<evidence type="ECO:0000313" key="3">
    <source>
        <dbReference type="EMBL" id="QDV51680.1"/>
    </source>
</evidence>
<dbReference type="EMBL" id="CP037452">
    <property type="protein sequence ID" value="QDV51680.1"/>
    <property type="molecule type" value="Genomic_DNA"/>
</dbReference>
<accession>A0A518IF35</accession>